<evidence type="ECO:0000256" key="5">
    <source>
        <dbReference type="ARBA" id="ARBA00011917"/>
    </source>
</evidence>
<dbReference type="EMBL" id="JAKCXM010000114">
    <property type="protein sequence ID" value="KAJ0401956.1"/>
    <property type="molecule type" value="Genomic_DNA"/>
</dbReference>
<gene>
    <name evidence="12" type="ORF">P43SY_002003</name>
</gene>
<dbReference type="CDD" id="cd07723">
    <property type="entry name" value="hydroxyacylglutathione_hydrolase_MBL-fold"/>
    <property type="match status" value="1"/>
</dbReference>
<evidence type="ECO:0000256" key="6">
    <source>
        <dbReference type="ARBA" id="ARBA00022723"/>
    </source>
</evidence>
<dbReference type="InterPro" id="IPR032282">
    <property type="entry name" value="HAGH_C"/>
</dbReference>
<dbReference type="NCBIfam" id="TIGR03413">
    <property type="entry name" value="GSH_gloB"/>
    <property type="match status" value="1"/>
</dbReference>
<dbReference type="PROSITE" id="PS51205">
    <property type="entry name" value="VPS9"/>
    <property type="match status" value="1"/>
</dbReference>
<dbReference type="SMART" id="SM00849">
    <property type="entry name" value="Lactamase_B"/>
    <property type="match status" value="1"/>
</dbReference>
<sequence length="1005" mass="109318">MAQLPLHDEVHTVMNGFMKATGLENVGKTEPTPAPRLRAISSELPAAVWVAMAATHFPATPFAPFDPIETDWHAFWRCAALASLDARAELSPQLRLNRHTVHVTCEQRPWLLDCRVPADWPGAVLRERVHISVVTAKATALLLDGAGVVMALGRAGLAFDDQLTARSSWSLPLGELQVGGLSVSALPRWVTFRPDAELLTPLGLSLGQALRVTEDAVLVIESGERQVSVRGLSVDRASAWATAIAALCVHGGDSRALRVGLPLASVMQSRDDGPADRDRCRQLSARSSTAMLQAFVPYPVPTLPSLTSFLEALRPGGRRVDLPRRRVSWRQRSKQKVWRACAELFGHREGDRQRPAALSPAEIGSNEQAKSKSSSSARSSQASTLCDLADLADMTTFDDDNEAQDEGDEEAERQQQEVNGFPDSEEEDSTEDDGDDDDDDSSSSDVGAVKVSPKRSHVGFRARLRRSLASAVRSRDQQTMGLVGDSDRSAVERRVETIVQCTLRDESTFEGQVCRRFLDKQRSFRLATAAAGRFYLGQVRCVIGDLVEFMLTYRRPVFLASDDDDALATAVRLAVERFICASLQEEVLQWAAMAARAPHEPRRRRRRRQQQQQLRKWRDLPATSAEFGLPHDVARAVECDATVASAINRLREIGELTAPSSKMQSLVAACHALSAPRASEPSGGKLLYGDADAFLPLLIFAVARSGMRDAFLQPALLAELFPFSTQHGERPRSLIIMLQVEVIPVLSDNYAYLLIDDSTRVAAAVDPVDADKVVARAQALGVTITTILTTHSHWDHAGGNEALVERLQKPSLVVVGGVDDDIPMVTREVTTGDRIAVGALEIEVFHTPCHTRGHVLYLCEGALFTGDTLFVAGCGRFFAGSPAEMHHALNGVVAALPDTTRVFCGHEYTLSNLRFAAHVEPANDAVQRKLAWAQRQTSAGTPTIPSTVADERATNPFLRVAHADVQRFVVAHCGVDAAQAARDPVAVMGALRAAKDSFGLGKGKI</sequence>
<comment type="catalytic activity">
    <reaction evidence="1">
        <text>an S-(2-hydroxyacyl)glutathione + H2O = a 2-hydroxy carboxylate + glutathione + H(+)</text>
        <dbReference type="Rhea" id="RHEA:21864"/>
        <dbReference type="ChEBI" id="CHEBI:15377"/>
        <dbReference type="ChEBI" id="CHEBI:15378"/>
        <dbReference type="ChEBI" id="CHEBI:57925"/>
        <dbReference type="ChEBI" id="CHEBI:58896"/>
        <dbReference type="ChEBI" id="CHEBI:71261"/>
        <dbReference type="EC" id="3.1.2.6"/>
    </reaction>
</comment>
<dbReference type="Gene3D" id="3.60.15.10">
    <property type="entry name" value="Ribonuclease Z/Hydroxyacylglutathione hydrolase-like"/>
    <property type="match status" value="1"/>
</dbReference>
<evidence type="ECO:0000256" key="7">
    <source>
        <dbReference type="ARBA" id="ARBA00022801"/>
    </source>
</evidence>
<reference evidence="12" key="1">
    <citation type="submission" date="2021-12" db="EMBL/GenBank/DDBJ databases">
        <title>Prjna785345.</title>
        <authorList>
            <person name="Rujirawat T."/>
            <person name="Krajaejun T."/>
        </authorList>
    </citation>
    <scope>NUCLEOTIDE SEQUENCE</scope>
    <source>
        <strain evidence="12">Pi057C3</strain>
    </source>
</reference>
<dbReference type="InterPro" id="IPR003123">
    <property type="entry name" value="VPS9"/>
</dbReference>
<comment type="cofactor">
    <cofactor evidence="2">
        <name>Zn(2+)</name>
        <dbReference type="ChEBI" id="CHEBI:29105"/>
    </cofactor>
</comment>
<dbReference type="GO" id="GO:0004416">
    <property type="term" value="F:hydroxyacylglutathione hydrolase activity"/>
    <property type="evidence" value="ECO:0007669"/>
    <property type="project" value="UniProtKB-EC"/>
</dbReference>
<comment type="similarity">
    <text evidence="4">Belongs to the metallo-beta-lactamase superfamily. Glyoxalase II family.</text>
</comment>
<dbReference type="InterPro" id="IPR035680">
    <property type="entry name" value="Clx_II_MBL"/>
</dbReference>
<evidence type="ECO:0000259" key="11">
    <source>
        <dbReference type="PROSITE" id="PS51205"/>
    </source>
</evidence>
<dbReference type="PANTHER" id="PTHR11935">
    <property type="entry name" value="BETA LACTAMASE DOMAIN"/>
    <property type="match status" value="1"/>
</dbReference>
<accession>A0AAD5Q9I8</accession>
<dbReference type="GO" id="GO:0046872">
    <property type="term" value="F:metal ion binding"/>
    <property type="evidence" value="ECO:0007669"/>
    <property type="project" value="UniProtKB-KW"/>
</dbReference>
<evidence type="ECO:0000256" key="8">
    <source>
        <dbReference type="ARBA" id="ARBA00022833"/>
    </source>
</evidence>
<comment type="caution">
    <text evidence="12">The sequence shown here is derived from an EMBL/GenBank/DDBJ whole genome shotgun (WGS) entry which is preliminary data.</text>
</comment>
<comment type="pathway">
    <text evidence="3">Secondary metabolite metabolism; methylglyoxal degradation; (R)-lactate from methylglyoxal: step 2/2.</text>
</comment>
<organism evidence="12 13">
    <name type="scientific">Pythium insidiosum</name>
    <name type="common">Pythiosis disease agent</name>
    <dbReference type="NCBI Taxonomy" id="114742"/>
    <lineage>
        <taxon>Eukaryota</taxon>
        <taxon>Sar</taxon>
        <taxon>Stramenopiles</taxon>
        <taxon>Oomycota</taxon>
        <taxon>Peronosporomycetes</taxon>
        <taxon>Pythiales</taxon>
        <taxon>Pythiaceae</taxon>
        <taxon>Pythium</taxon>
    </lineage>
</organism>
<feature type="region of interest" description="Disordered" evidence="10">
    <location>
        <begin position="398"/>
        <end position="454"/>
    </location>
</feature>
<dbReference type="SUPFAM" id="SSF56281">
    <property type="entry name" value="Metallo-hydrolase/oxidoreductase"/>
    <property type="match status" value="1"/>
</dbReference>
<dbReference type="InterPro" id="IPR017782">
    <property type="entry name" value="Hydroxyacylglutathione_Hdrlase"/>
</dbReference>
<feature type="compositionally biased region" description="Acidic residues" evidence="10">
    <location>
        <begin position="398"/>
        <end position="411"/>
    </location>
</feature>
<evidence type="ECO:0000256" key="10">
    <source>
        <dbReference type="SAM" id="MobiDB-lite"/>
    </source>
</evidence>
<feature type="region of interest" description="Disordered" evidence="10">
    <location>
        <begin position="349"/>
        <end position="384"/>
    </location>
</feature>
<dbReference type="InterPro" id="IPR036866">
    <property type="entry name" value="RibonucZ/Hydroxyglut_hydro"/>
</dbReference>
<dbReference type="SUPFAM" id="SSF109993">
    <property type="entry name" value="VPS9 domain"/>
    <property type="match status" value="1"/>
</dbReference>
<dbReference type="InterPro" id="IPR001279">
    <property type="entry name" value="Metallo-B-lactamas"/>
</dbReference>
<keyword evidence="8" id="KW-0862">Zinc</keyword>
<dbReference type="Pfam" id="PF00753">
    <property type="entry name" value="Lactamase_B"/>
    <property type="match status" value="1"/>
</dbReference>
<evidence type="ECO:0000256" key="3">
    <source>
        <dbReference type="ARBA" id="ARBA00004963"/>
    </source>
</evidence>
<dbReference type="HAMAP" id="MF_01374">
    <property type="entry name" value="Glyoxalase_2"/>
    <property type="match status" value="1"/>
</dbReference>
<dbReference type="InterPro" id="IPR037191">
    <property type="entry name" value="VPS9_dom_sf"/>
</dbReference>
<dbReference type="EC" id="3.1.2.6" evidence="5"/>
<dbReference type="Pfam" id="PF16123">
    <property type="entry name" value="HAGH_C"/>
    <property type="match status" value="1"/>
</dbReference>
<dbReference type="GO" id="GO:0019243">
    <property type="term" value="P:methylglyoxal catabolic process to D-lactate via S-lactoyl-glutathione"/>
    <property type="evidence" value="ECO:0007669"/>
    <property type="project" value="InterPro"/>
</dbReference>
<feature type="compositionally biased region" description="Acidic residues" evidence="10">
    <location>
        <begin position="423"/>
        <end position="442"/>
    </location>
</feature>
<keyword evidence="7" id="KW-0378">Hydrolase</keyword>
<feature type="domain" description="VPS9" evidence="11">
    <location>
        <begin position="604"/>
        <end position="754"/>
    </location>
</feature>
<dbReference type="Proteomes" id="UP001209570">
    <property type="component" value="Unassembled WGS sequence"/>
</dbReference>
<evidence type="ECO:0000313" key="12">
    <source>
        <dbReference type="EMBL" id="KAJ0401956.1"/>
    </source>
</evidence>
<dbReference type="PANTHER" id="PTHR11935:SF94">
    <property type="entry name" value="TENZING NORGAY, ISOFORM C"/>
    <property type="match status" value="1"/>
</dbReference>
<dbReference type="Gene3D" id="1.20.1050.80">
    <property type="entry name" value="VPS9 domain"/>
    <property type="match status" value="1"/>
</dbReference>
<keyword evidence="6" id="KW-0479">Metal-binding</keyword>
<feature type="compositionally biased region" description="Low complexity" evidence="10">
    <location>
        <begin position="371"/>
        <end position="383"/>
    </location>
</feature>
<dbReference type="AlphaFoldDB" id="A0AAD5Q9I8"/>
<evidence type="ECO:0000256" key="1">
    <source>
        <dbReference type="ARBA" id="ARBA00001623"/>
    </source>
</evidence>
<evidence type="ECO:0000313" key="13">
    <source>
        <dbReference type="Proteomes" id="UP001209570"/>
    </source>
</evidence>
<evidence type="ECO:0000256" key="4">
    <source>
        <dbReference type="ARBA" id="ARBA00006759"/>
    </source>
</evidence>
<name>A0AAD5Q9I8_PYTIN</name>
<evidence type="ECO:0000256" key="2">
    <source>
        <dbReference type="ARBA" id="ARBA00001947"/>
    </source>
</evidence>
<evidence type="ECO:0000256" key="9">
    <source>
        <dbReference type="ARBA" id="ARBA00031044"/>
    </source>
</evidence>
<protein>
    <recommendedName>
        <fullName evidence="5">hydroxyacylglutathione hydrolase</fullName>
        <ecNumber evidence="5">3.1.2.6</ecNumber>
    </recommendedName>
    <alternativeName>
        <fullName evidence="9">Glyoxalase II</fullName>
    </alternativeName>
</protein>
<keyword evidence="13" id="KW-1185">Reference proteome</keyword>
<proteinExistence type="inferred from homology"/>